<evidence type="ECO:0000256" key="1">
    <source>
        <dbReference type="SAM" id="Phobius"/>
    </source>
</evidence>
<keyword evidence="1" id="KW-1133">Transmembrane helix</keyword>
<dbReference type="EMBL" id="CAADFG010000054">
    <property type="protein sequence ID" value="VFJ93267.1"/>
    <property type="molecule type" value="Genomic_DNA"/>
</dbReference>
<evidence type="ECO:0000313" key="4">
    <source>
        <dbReference type="EMBL" id="VFK00774.1"/>
    </source>
</evidence>
<name>A0A450V7J3_9GAMM</name>
<dbReference type="EMBL" id="CAADFI010000056">
    <property type="protein sequence ID" value="VFJ94160.1"/>
    <property type="molecule type" value="Genomic_DNA"/>
</dbReference>
<dbReference type="EMBL" id="CAADFJ010000052">
    <property type="protein sequence ID" value="VFK00774.1"/>
    <property type="molecule type" value="Genomic_DNA"/>
</dbReference>
<feature type="transmembrane region" description="Helical" evidence="1">
    <location>
        <begin position="15"/>
        <end position="34"/>
    </location>
</feature>
<organism evidence="4">
    <name type="scientific">Candidatus Kentrum eta</name>
    <dbReference type="NCBI Taxonomy" id="2126337"/>
    <lineage>
        <taxon>Bacteria</taxon>
        <taxon>Pseudomonadati</taxon>
        <taxon>Pseudomonadota</taxon>
        <taxon>Gammaproteobacteria</taxon>
        <taxon>Candidatus Kentrum</taxon>
    </lineage>
</organism>
<keyword evidence="1" id="KW-0472">Membrane</keyword>
<dbReference type="AlphaFoldDB" id="A0A450V7J3"/>
<protein>
    <submittedName>
        <fullName evidence="4">Uncharacterized protein</fullName>
    </submittedName>
</protein>
<proteinExistence type="predicted"/>
<gene>
    <name evidence="2" type="ORF">BECKH772A_GA0070896_1005412</name>
    <name evidence="3" type="ORF">BECKH772B_GA0070898_100564</name>
    <name evidence="4" type="ORF">BECKH772C_GA0070978_1005212</name>
</gene>
<sequence length="93" mass="10209">MALSLMLAREIPCPALGMVFGVALVAWRVAIMLLHNDFALQFCFAKSCGPAARGFHGMKNLQVSEIVVVESLWGKGSGVTHRNFLQYSLNENQ</sequence>
<evidence type="ECO:0000313" key="3">
    <source>
        <dbReference type="EMBL" id="VFJ94160.1"/>
    </source>
</evidence>
<reference evidence="4" key="1">
    <citation type="submission" date="2019-02" db="EMBL/GenBank/DDBJ databases">
        <authorList>
            <person name="Gruber-Vodicka R. H."/>
            <person name="Seah K. B. B."/>
        </authorList>
    </citation>
    <scope>NUCLEOTIDE SEQUENCE</scope>
    <source>
        <strain evidence="4">BECK_SA2B12</strain>
        <strain evidence="2">BECK_SA2B15</strain>
        <strain evidence="3">BECK_SA2B20</strain>
    </source>
</reference>
<accession>A0A450V7J3</accession>
<keyword evidence="1" id="KW-0812">Transmembrane</keyword>
<evidence type="ECO:0000313" key="2">
    <source>
        <dbReference type="EMBL" id="VFJ93267.1"/>
    </source>
</evidence>